<evidence type="ECO:0000256" key="1">
    <source>
        <dbReference type="ARBA" id="ARBA00004651"/>
    </source>
</evidence>
<feature type="transmembrane region" description="Helical" evidence="6">
    <location>
        <begin position="145"/>
        <end position="162"/>
    </location>
</feature>
<feature type="transmembrane region" description="Helical" evidence="6">
    <location>
        <begin position="42"/>
        <end position="67"/>
    </location>
</feature>
<dbReference type="Proteomes" id="UP001597389">
    <property type="component" value="Unassembled WGS sequence"/>
</dbReference>
<feature type="transmembrane region" description="Helical" evidence="6">
    <location>
        <begin position="268"/>
        <end position="289"/>
    </location>
</feature>
<dbReference type="Pfam" id="PF00884">
    <property type="entry name" value="Sulfatase"/>
    <property type="match status" value="1"/>
</dbReference>
<dbReference type="InterPro" id="IPR000917">
    <property type="entry name" value="Sulfatase_N"/>
</dbReference>
<evidence type="ECO:0000259" key="7">
    <source>
        <dbReference type="Pfam" id="PF00884"/>
    </source>
</evidence>
<gene>
    <name evidence="8" type="ORF">ACFSW8_10095</name>
</gene>
<keyword evidence="2" id="KW-1003">Cell membrane</keyword>
<dbReference type="SUPFAM" id="SSF53649">
    <property type="entry name" value="Alkaline phosphatase-like"/>
    <property type="match status" value="1"/>
</dbReference>
<sequence length="775" mass="87203">MPYKLLHTLIWLCGIGYGLIPFVRQHRFGNAELSPYLGESYLGSHILISLSLAAAGATLWGGISRWLCTGDYKQHKAQTWMRTTLVGQLILLTLGATDLLSGFQYLLAGLLFCAVIIGCSIAFSHHPTPTRVEILQLRNWLTRPRPWNGPFFIALYALLLWHNYQLVNGMHSLDDTHKLSLFINRMFTQMALTGCLYFVVQLCIDTGPRWTRPWIWVIASTAPIAIVIDRLLHGYWNQTFLGFVNKLGTKGLLNFGTELKGGGIHLTAPAFAGIALAVLAIFCLLTYGTSRIANRLKFRTAPVWMLLIVIFGFTGASLEQAIGKSWKSRRSWMQEYMEFDLQLSPVRPPNGLAKFTAEFREHTWQETTPSLDLSQRPDIFLVFIESFRQDALRPDVTPFFYQFAQDEAQAIGHTWAASNGTHLSWFSTFTSQVATAREASRDLARDNNWPGLGAFHLLHDAGYDLQVHTAKSLDFRDMGCHFFGSAPFSILRQDAPGDPIHGLPTTERENILFSDLADQLESQPSGAHFTIATIDSTHYKYSWHDSFDPPFKEYYPHAFFPSTPTKEETRLIKNQYFNALAWGDHLAEQFCQNLKKYGKYDDSIIIFMGDHGEEFQDHGGWLHVSSLENEQVQSPMLIKWPKSFGRGPAHTEASNLDLLPTLLDYLGADPTTLDTAGRSLLSTSDPATSIITTAQGGVTKEAMLLTRGGYKAFFTWPHYFDGRPGTNLTLTRFLGPDGEIECDSPSAFLDALHTHFPDAFQRFFTHFEAVSPTSR</sequence>
<reference evidence="9" key="1">
    <citation type="journal article" date="2019" name="Int. J. Syst. Evol. Microbiol.">
        <title>The Global Catalogue of Microorganisms (GCM) 10K type strain sequencing project: providing services to taxonomists for standard genome sequencing and annotation.</title>
        <authorList>
            <consortium name="The Broad Institute Genomics Platform"/>
            <consortium name="The Broad Institute Genome Sequencing Center for Infectious Disease"/>
            <person name="Wu L."/>
            <person name="Ma J."/>
        </authorList>
    </citation>
    <scope>NUCLEOTIDE SEQUENCE [LARGE SCALE GENOMIC DNA]</scope>
    <source>
        <strain evidence="9">CCUG 57942</strain>
    </source>
</reference>
<feature type="transmembrane region" description="Helical" evidence="6">
    <location>
        <begin position="214"/>
        <end position="236"/>
    </location>
</feature>
<feature type="transmembrane region" description="Helical" evidence="6">
    <location>
        <begin position="79"/>
        <end position="97"/>
    </location>
</feature>
<dbReference type="InterPro" id="IPR017850">
    <property type="entry name" value="Alkaline_phosphatase_core_sf"/>
</dbReference>
<keyword evidence="4 6" id="KW-1133">Transmembrane helix</keyword>
<feature type="domain" description="Sulfatase N-terminal" evidence="7">
    <location>
        <begin position="377"/>
        <end position="667"/>
    </location>
</feature>
<evidence type="ECO:0000313" key="8">
    <source>
        <dbReference type="EMBL" id="MFD2159248.1"/>
    </source>
</evidence>
<feature type="transmembrane region" description="Helical" evidence="6">
    <location>
        <begin position="182"/>
        <end position="202"/>
    </location>
</feature>
<evidence type="ECO:0000256" key="3">
    <source>
        <dbReference type="ARBA" id="ARBA00022692"/>
    </source>
</evidence>
<dbReference type="Gene3D" id="3.40.720.10">
    <property type="entry name" value="Alkaline Phosphatase, subunit A"/>
    <property type="match status" value="1"/>
</dbReference>
<dbReference type="RefSeq" id="WP_377088505.1">
    <property type="nucleotide sequence ID" value="NZ_JBHSJL010000014.1"/>
</dbReference>
<evidence type="ECO:0000256" key="6">
    <source>
        <dbReference type="SAM" id="Phobius"/>
    </source>
</evidence>
<dbReference type="PANTHER" id="PTHR47371:SF3">
    <property type="entry name" value="PHOSPHOGLYCEROL TRANSFERASE I"/>
    <property type="match status" value="1"/>
</dbReference>
<comment type="subcellular location">
    <subcellularLocation>
        <location evidence="1">Cell membrane</location>
        <topology evidence="1">Multi-pass membrane protein</topology>
    </subcellularLocation>
</comment>
<keyword evidence="3 6" id="KW-0812">Transmembrane</keyword>
<feature type="transmembrane region" description="Helical" evidence="6">
    <location>
        <begin position="103"/>
        <end position="124"/>
    </location>
</feature>
<evidence type="ECO:0000313" key="9">
    <source>
        <dbReference type="Proteomes" id="UP001597389"/>
    </source>
</evidence>
<comment type="caution">
    <text evidence="8">The sequence shown here is derived from an EMBL/GenBank/DDBJ whole genome shotgun (WGS) entry which is preliminary data.</text>
</comment>
<proteinExistence type="predicted"/>
<dbReference type="PANTHER" id="PTHR47371">
    <property type="entry name" value="LIPOTEICHOIC ACID SYNTHASE"/>
    <property type="match status" value="1"/>
</dbReference>
<keyword evidence="5 6" id="KW-0472">Membrane</keyword>
<keyword evidence="9" id="KW-1185">Reference proteome</keyword>
<protein>
    <submittedName>
        <fullName evidence="8">Sulfatase-like hydrolase/transferase</fullName>
    </submittedName>
</protein>
<dbReference type="InterPro" id="IPR050448">
    <property type="entry name" value="OpgB/LTA_synthase_biosynth"/>
</dbReference>
<evidence type="ECO:0000256" key="2">
    <source>
        <dbReference type="ARBA" id="ARBA00022475"/>
    </source>
</evidence>
<evidence type="ECO:0000256" key="4">
    <source>
        <dbReference type="ARBA" id="ARBA00022989"/>
    </source>
</evidence>
<organism evidence="8 9">
    <name type="scientific">Rubritalea tangerina</name>
    <dbReference type="NCBI Taxonomy" id="430798"/>
    <lineage>
        <taxon>Bacteria</taxon>
        <taxon>Pseudomonadati</taxon>
        <taxon>Verrucomicrobiota</taxon>
        <taxon>Verrucomicrobiia</taxon>
        <taxon>Verrucomicrobiales</taxon>
        <taxon>Rubritaleaceae</taxon>
        <taxon>Rubritalea</taxon>
    </lineage>
</organism>
<dbReference type="EMBL" id="JBHUJB010000040">
    <property type="protein sequence ID" value="MFD2159248.1"/>
    <property type="molecule type" value="Genomic_DNA"/>
</dbReference>
<evidence type="ECO:0000256" key="5">
    <source>
        <dbReference type="ARBA" id="ARBA00023136"/>
    </source>
</evidence>
<name>A0ABW4ZBI5_9BACT</name>
<feature type="transmembrane region" description="Helical" evidence="6">
    <location>
        <begin position="301"/>
        <end position="318"/>
    </location>
</feature>
<accession>A0ABW4ZBI5</accession>